<accession>A0A4U8QC81</accession>
<dbReference type="Proteomes" id="UP000306509">
    <property type="component" value="Unassembled WGS sequence"/>
</dbReference>
<keyword evidence="2" id="KW-1185">Reference proteome</keyword>
<name>A0A4U8QC81_9FIRM</name>
<sequence>MGTSKGYIPPKNEQWRQAKGAVTRMMKDSRGSAGISKAISKYADAYMSTHLGKSNISIVAGGLMNFISAANKYGAENAAKNIGLDSLLDKNGNELYKGLIDYFARDFSTTDMQIIRESLSETLKRLDIETFKDFEQINSEEFLTEFIIQFAIKNFETCFAEKIFTNSELSKDYDRVMDDVSSAIENRIMADIQLEKKLDLDYTSKEGQEYISAICKECYADLKKMEGLYESMD</sequence>
<reference evidence="1 2" key="1">
    <citation type="journal article" date="2019" name="Anaerobe">
        <title>Detection of Robinsoniella peoriensis in multiple bone samples of a trauma patient.</title>
        <authorList>
            <person name="Schrottner P."/>
            <person name="Hartwich K."/>
            <person name="Bunk B."/>
            <person name="Schober I."/>
            <person name="Helbig S."/>
            <person name="Rudolph W.W."/>
            <person name="Gunzer F."/>
        </authorList>
    </citation>
    <scope>NUCLEOTIDE SEQUENCE [LARGE SCALE GENOMIC DNA]</scope>
    <source>
        <strain evidence="1 2">DSM 106044</strain>
    </source>
</reference>
<evidence type="ECO:0000313" key="1">
    <source>
        <dbReference type="EMBL" id="TLD02134.1"/>
    </source>
</evidence>
<evidence type="ECO:0000313" key="2">
    <source>
        <dbReference type="Proteomes" id="UP000306509"/>
    </source>
</evidence>
<dbReference type="RefSeq" id="WP_027293289.1">
    <property type="nucleotide sequence ID" value="NZ_CAUSDN010000104.1"/>
</dbReference>
<proteinExistence type="predicted"/>
<dbReference type="EMBL" id="QGQD01000022">
    <property type="protein sequence ID" value="TLD02134.1"/>
    <property type="molecule type" value="Genomic_DNA"/>
</dbReference>
<comment type="caution">
    <text evidence="1">The sequence shown here is derived from an EMBL/GenBank/DDBJ whole genome shotgun (WGS) entry which is preliminary data.</text>
</comment>
<protein>
    <submittedName>
        <fullName evidence="1">Uncharacterized protein</fullName>
    </submittedName>
</protein>
<gene>
    <name evidence="1" type="ORF">DSM106044_00940</name>
</gene>
<organism evidence="1 2">
    <name type="scientific">Robinsoniella peoriensis</name>
    <dbReference type="NCBI Taxonomy" id="180332"/>
    <lineage>
        <taxon>Bacteria</taxon>
        <taxon>Bacillati</taxon>
        <taxon>Bacillota</taxon>
        <taxon>Clostridia</taxon>
        <taxon>Lachnospirales</taxon>
        <taxon>Lachnospiraceae</taxon>
        <taxon>Robinsoniella</taxon>
    </lineage>
</organism>
<dbReference type="AlphaFoldDB" id="A0A4U8QC81"/>